<dbReference type="EMBL" id="JAIWYP010000011">
    <property type="protein sequence ID" value="KAH3735332.1"/>
    <property type="molecule type" value="Genomic_DNA"/>
</dbReference>
<comment type="similarity">
    <text evidence="2 14">Belongs to the class-I aminoacyl-tRNA synthetase family.</text>
</comment>
<dbReference type="AlphaFoldDB" id="A0A9D4CXX0"/>
<evidence type="ECO:0000256" key="6">
    <source>
        <dbReference type="ARBA" id="ARBA00022840"/>
    </source>
</evidence>
<dbReference type="GO" id="GO:0070183">
    <property type="term" value="P:mitochondrial tryptophanyl-tRNA aminoacylation"/>
    <property type="evidence" value="ECO:0007669"/>
    <property type="project" value="TreeGrafter"/>
</dbReference>
<dbReference type="InterPro" id="IPR050203">
    <property type="entry name" value="Trp-tRNA_synthetase"/>
</dbReference>
<dbReference type="InterPro" id="IPR024109">
    <property type="entry name" value="Trp-tRNA-ligase_bac-type"/>
</dbReference>
<dbReference type="CDD" id="cd00806">
    <property type="entry name" value="TrpRS_core"/>
    <property type="match status" value="1"/>
</dbReference>
<organism evidence="15 16">
    <name type="scientific">Dreissena polymorpha</name>
    <name type="common">Zebra mussel</name>
    <name type="synonym">Mytilus polymorpha</name>
    <dbReference type="NCBI Taxonomy" id="45954"/>
    <lineage>
        <taxon>Eukaryota</taxon>
        <taxon>Metazoa</taxon>
        <taxon>Spiralia</taxon>
        <taxon>Lophotrochozoa</taxon>
        <taxon>Mollusca</taxon>
        <taxon>Bivalvia</taxon>
        <taxon>Autobranchia</taxon>
        <taxon>Heteroconchia</taxon>
        <taxon>Euheterodonta</taxon>
        <taxon>Imparidentia</taxon>
        <taxon>Neoheterodontei</taxon>
        <taxon>Myida</taxon>
        <taxon>Dreissenoidea</taxon>
        <taxon>Dreissenidae</taxon>
        <taxon>Dreissena</taxon>
    </lineage>
</organism>
<evidence type="ECO:0000256" key="12">
    <source>
        <dbReference type="ARBA" id="ARBA00069760"/>
    </source>
</evidence>
<dbReference type="NCBIfam" id="TIGR00233">
    <property type="entry name" value="trpS"/>
    <property type="match status" value="1"/>
</dbReference>
<sequence length="358" mass="40173">MSKLLRHFLNFRHCHRVFSQRKDDSFAQCPERVFSGIQPTGVPHLGNYVGAIRNWVRMQERYDSILLSIVDLHSITVQQNPAELRENIQVMAACLIACGINPDKTILFQQSSVKEHAELCWILGCLCSLPRLEHLPQWRDKSKKVSDPKVGLYTYPILQSADIMLYKSTLVPVGEDQLTHLELARDLARAFNRQYGTLFPACNSYIGDVPKIRSLKDPSSKMSKSDNNAASRIDLTDSSSTVRDKIAKAVTDAVSKDITFDPELRPGISNLIDICSALTGKSSEDIVKLTQDKGMDKKTFKEFVTETVNESIQPISSEMQQILSDRGHLRSILKQGQERASVLAEETIKQVKTLVGLS</sequence>
<gene>
    <name evidence="15" type="ORF">DPMN_041823</name>
</gene>
<evidence type="ECO:0000256" key="9">
    <source>
        <dbReference type="ARBA" id="ARBA00030268"/>
    </source>
</evidence>
<comment type="subcellular location">
    <subcellularLocation>
        <location evidence="1">Mitochondrion matrix</location>
    </subcellularLocation>
</comment>
<protein>
    <recommendedName>
        <fullName evidence="12">Tryptophan--tRNA ligase, mitochondrial</fullName>
        <ecNumber evidence="3">6.1.1.2</ecNumber>
    </recommendedName>
    <alternativeName>
        <fullName evidence="13">(Mt)TrpRS</fullName>
    </alternativeName>
    <alternativeName>
        <fullName evidence="9">Tryptophanyl-tRNA synthetase</fullName>
    </alternativeName>
</protein>
<dbReference type="InterPro" id="IPR001412">
    <property type="entry name" value="aa-tRNA-synth_I_CS"/>
</dbReference>
<accession>A0A9D4CXX0</accession>
<evidence type="ECO:0000256" key="13">
    <source>
        <dbReference type="ARBA" id="ARBA00080951"/>
    </source>
</evidence>
<dbReference type="EC" id="6.1.1.2" evidence="3"/>
<evidence type="ECO:0000256" key="1">
    <source>
        <dbReference type="ARBA" id="ARBA00004305"/>
    </source>
</evidence>
<dbReference type="Gene3D" id="3.40.50.620">
    <property type="entry name" value="HUPs"/>
    <property type="match status" value="1"/>
</dbReference>
<dbReference type="OrthoDB" id="15808at2759"/>
<name>A0A9D4CXX0_DREPO</name>
<keyword evidence="6 14" id="KW-0067">ATP-binding</keyword>
<dbReference type="PROSITE" id="PS00178">
    <property type="entry name" value="AA_TRNA_LIGASE_I"/>
    <property type="match status" value="1"/>
</dbReference>
<dbReference type="Proteomes" id="UP000828390">
    <property type="component" value="Unassembled WGS sequence"/>
</dbReference>
<keyword evidence="16" id="KW-1185">Reference proteome</keyword>
<proteinExistence type="inferred from homology"/>
<evidence type="ECO:0000256" key="14">
    <source>
        <dbReference type="RuleBase" id="RU363036"/>
    </source>
</evidence>
<dbReference type="PANTHER" id="PTHR43766">
    <property type="entry name" value="TRYPTOPHAN--TRNA LIGASE, MITOCHONDRIAL"/>
    <property type="match status" value="1"/>
</dbReference>
<evidence type="ECO:0000256" key="10">
    <source>
        <dbReference type="ARBA" id="ARBA00049929"/>
    </source>
</evidence>
<dbReference type="FunFam" id="3.40.50.620:FF:000082">
    <property type="entry name" value="MSW1p Mitochondrial tryptophanyl-tRNA synthetase"/>
    <property type="match status" value="1"/>
</dbReference>
<reference evidence="15" key="1">
    <citation type="journal article" date="2019" name="bioRxiv">
        <title>The Genome of the Zebra Mussel, Dreissena polymorpha: A Resource for Invasive Species Research.</title>
        <authorList>
            <person name="McCartney M.A."/>
            <person name="Auch B."/>
            <person name="Kono T."/>
            <person name="Mallez S."/>
            <person name="Zhang Y."/>
            <person name="Obille A."/>
            <person name="Becker A."/>
            <person name="Abrahante J.E."/>
            <person name="Garbe J."/>
            <person name="Badalamenti J.P."/>
            <person name="Herman A."/>
            <person name="Mangelson H."/>
            <person name="Liachko I."/>
            <person name="Sullivan S."/>
            <person name="Sone E.D."/>
            <person name="Koren S."/>
            <person name="Silverstein K.A.T."/>
            <person name="Beckman K.B."/>
            <person name="Gohl D.M."/>
        </authorList>
    </citation>
    <scope>NUCLEOTIDE SEQUENCE</scope>
    <source>
        <strain evidence="15">Duluth1</strain>
        <tissue evidence="15">Whole animal</tissue>
    </source>
</reference>
<dbReference type="Gene3D" id="1.10.240.10">
    <property type="entry name" value="Tyrosyl-Transfer RNA Synthetase"/>
    <property type="match status" value="1"/>
</dbReference>
<dbReference type="Pfam" id="PF00579">
    <property type="entry name" value="tRNA-synt_1b"/>
    <property type="match status" value="1"/>
</dbReference>
<evidence type="ECO:0000313" key="15">
    <source>
        <dbReference type="EMBL" id="KAH3735332.1"/>
    </source>
</evidence>
<dbReference type="InterPro" id="IPR014729">
    <property type="entry name" value="Rossmann-like_a/b/a_fold"/>
</dbReference>
<keyword evidence="4 14" id="KW-0436">Ligase</keyword>
<dbReference type="InterPro" id="IPR002306">
    <property type="entry name" value="Trp-tRNA-ligase"/>
</dbReference>
<dbReference type="GO" id="GO:0005524">
    <property type="term" value="F:ATP binding"/>
    <property type="evidence" value="ECO:0007669"/>
    <property type="project" value="UniProtKB-KW"/>
</dbReference>
<dbReference type="HAMAP" id="MF_00140_B">
    <property type="entry name" value="Trp_tRNA_synth_B"/>
    <property type="match status" value="1"/>
</dbReference>
<evidence type="ECO:0000313" key="16">
    <source>
        <dbReference type="Proteomes" id="UP000828390"/>
    </source>
</evidence>
<dbReference type="PRINTS" id="PR01039">
    <property type="entry name" value="TRNASYNTHTRP"/>
</dbReference>
<evidence type="ECO:0000256" key="2">
    <source>
        <dbReference type="ARBA" id="ARBA00005594"/>
    </source>
</evidence>
<dbReference type="InterPro" id="IPR002305">
    <property type="entry name" value="aa-tRNA-synth_Ic"/>
</dbReference>
<comment type="function">
    <text evidence="11">Catalyzes the attachment of tryptophan to tRNA(Trp) in a two-step reaction: tryptophan is first activated by ATP to form Trp-AMP and then transferred to the acceptor end of tRNA(Trp).</text>
</comment>
<comment type="caution">
    <text evidence="15">The sequence shown here is derived from an EMBL/GenBank/DDBJ whole genome shotgun (WGS) entry which is preliminary data.</text>
</comment>
<keyword evidence="5 14" id="KW-0547">Nucleotide-binding</keyword>
<evidence type="ECO:0000256" key="4">
    <source>
        <dbReference type="ARBA" id="ARBA00022598"/>
    </source>
</evidence>
<dbReference type="FunFam" id="1.10.240.10:FF:000002">
    <property type="entry name" value="Tryptophan--tRNA ligase"/>
    <property type="match status" value="1"/>
</dbReference>
<dbReference type="GO" id="GO:0005759">
    <property type="term" value="C:mitochondrial matrix"/>
    <property type="evidence" value="ECO:0007669"/>
    <property type="project" value="UniProtKB-SubCell"/>
</dbReference>
<evidence type="ECO:0000256" key="8">
    <source>
        <dbReference type="ARBA" id="ARBA00023146"/>
    </source>
</evidence>
<evidence type="ECO:0000256" key="11">
    <source>
        <dbReference type="ARBA" id="ARBA00059972"/>
    </source>
</evidence>
<dbReference type="GO" id="GO:0004830">
    <property type="term" value="F:tryptophan-tRNA ligase activity"/>
    <property type="evidence" value="ECO:0007669"/>
    <property type="project" value="UniProtKB-EC"/>
</dbReference>
<evidence type="ECO:0000256" key="7">
    <source>
        <dbReference type="ARBA" id="ARBA00022917"/>
    </source>
</evidence>
<comment type="catalytic activity">
    <reaction evidence="10">
        <text>tRNA(Trp) + L-tryptophan + ATP = L-tryptophyl-tRNA(Trp) + AMP + diphosphate + H(+)</text>
        <dbReference type="Rhea" id="RHEA:24080"/>
        <dbReference type="Rhea" id="RHEA-COMP:9671"/>
        <dbReference type="Rhea" id="RHEA-COMP:9705"/>
        <dbReference type="ChEBI" id="CHEBI:15378"/>
        <dbReference type="ChEBI" id="CHEBI:30616"/>
        <dbReference type="ChEBI" id="CHEBI:33019"/>
        <dbReference type="ChEBI" id="CHEBI:57912"/>
        <dbReference type="ChEBI" id="CHEBI:78442"/>
        <dbReference type="ChEBI" id="CHEBI:78535"/>
        <dbReference type="ChEBI" id="CHEBI:456215"/>
        <dbReference type="EC" id="6.1.1.2"/>
    </reaction>
</comment>
<keyword evidence="7 14" id="KW-0648">Protein biosynthesis</keyword>
<keyword evidence="8 14" id="KW-0030">Aminoacyl-tRNA synthetase</keyword>
<dbReference type="SUPFAM" id="SSF52374">
    <property type="entry name" value="Nucleotidylyl transferase"/>
    <property type="match status" value="1"/>
</dbReference>
<reference evidence="15" key="2">
    <citation type="submission" date="2020-11" db="EMBL/GenBank/DDBJ databases">
        <authorList>
            <person name="McCartney M.A."/>
            <person name="Auch B."/>
            <person name="Kono T."/>
            <person name="Mallez S."/>
            <person name="Becker A."/>
            <person name="Gohl D.M."/>
            <person name="Silverstein K.A.T."/>
            <person name="Koren S."/>
            <person name="Bechman K.B."/>
            <person name="Herman A."/>
            <person name="Abrahante J.E."/>
            <person name="Garbe J."/>
        </authorList>
    </citation>
    <scope>NUCLEOTIDE SEQUENCE</scope>
    <source>
        <strain evidence="15">Duluth1</strain>
        <tissue evidence="15">Whole animal</tissue>
    </source>
</reference>
<dbReference type="PANTHER" id="PTHR43766:SF1">
    <property type="entry name" value="TRYPTOPHAN--TRNA LIGASE, MITOCHONDRIAL"/>
    <property type="match status" value="1"/>
</dbReference>
<evidence type="ECO:0000256" key="3">
    <source>
        <dbReference type="ARBA" id="ARBA00013161"/>
    </source>
</evidence>
<evidence type="ECO:0000256" key="5">
    <source>
        <dbReference type="ARBA" id="ARBA00022741"/>
    </source>
</evidence>